<accession>A0A9P8I483</accession>
<dbReference type="Proteomes" id="UP000698800">
    <property type="component" value="Unassembled WGS sequence"/>
</dbReference>
<sequence length="520" mass="59187">MEQLSNELLRVILDHINQDPEASLTIDRRAHLSVESFKAPSLPERAKAQDIAQFRLVCKRFAELGISYQFTCVPLRFNRKSFHRLSLIAQQPSLAKHVKKFIYLIPYFYVEGRVGVDGVVLPSTVISEPSYHIRKYKDQRELIESGDDARILKKAMAAFISLQQVQIQPVQDEKERQLLETIKETDESFGDTYLDLKWVPACLHGSRTLAQALVEARSKFTVLSGLSMSPQSAVYLKHDPENSISTTISLLASQLTCLELHFNDGADRGWHETTIDHKMQELSGLFKEVFTAATGLRSVHVGFRPRAPLGLPLEEIFHHITWEKLRAFGIQSWFLDAEEIIKLACRHRRTLKGLRLRDVHLRKGSMWKDVLGRLRDQMEVLDWLSLRRIGYEEWYNTQYRDTMEVPPDPPAGTSDSDNEGFIYETGASDDEADDGNDDEELSDDEHDNENDDGGPDDDGLGMGPDTPSSVPWCNCGRGAPESADELGDNGKHVDYAKRKMWEQWVVGRCIEHNTSRPLPR</sequence>
<proteinExistence type="predicted"/>
<evidence type="ECO:0000256" key="1">
    <source>
        <dbReference type="SAM" id="MobiDB-lite"/>
    </source>
</evidence>
<name>A0A9P8I483_9PEZI</name>
<feature type="region of interest" description="Disordered" evidence="1">
    <location>
        <begin position="401"/>
        <end position="490"/>
    </location>
</feature>
<organism evidence="2 3">
    <name type="scientific">Glutinoglossum americanum</name>
    <dbReference type="NCBI Taxonomy" id="1670608"/>
    <lineage>
        <taxon>Eukaryota</taxon>
        <taxon>Fungi</taxon>
        <taxon>Dikarya</taxon>
        <taxon>Ascomycota</taxon>
        <taxon>Pezizomycotina</taxon>
        <taxon>Geoglossomycetes</taxon>
        <taxon>Geoglossales</taxon>
        <taxon>Geoglossaceae</taxon>
        <taxon>Glutinoglossum</taxon>
    </lineage>
</organism>
<evidence type="ECO:0000313" key="2">
    <source>
        <dbReference type="EMBL" id="KAH0538265.1"/>
    </source>
</evidence>
<comment type="caution">
    <text evidence="2">The sequence shown here is derived from an EMBL/GenBank/DDBJ whole genome shotgun (WGS) entry which is preliminary data.</text>
</comment>
<keyword evidence="3" id="KW-1185">Reference proteome</keyword>
<gene>
    <name evidence="2" type="ORF">FGG08_005136</name>
</gene>
<protein>
    <submittedName>
        <fullName evidence="2">Uncharacterized protein</fullName>
    </submittedName>
</protein>
<feature type="compositionally biased region" description="Acidic residues" evidence="1">
    <location>
        <begin position="427"/>
        <end position="459"/>
    </location>
</feature>
<dbReference type="EMBL" id="JAGHQL010000116">
    <property type="protein sequence ID" value="KAH0538265.1"/>
    <property type="molecule type" value="Genomic_DNA"/>
</dbReference>
<dbReference type="OrthoDB" id="4179303at2759"/>
<dbReference type="AlphaFoldDB" id="A0A9P8I483"/>
<reference evidence="2" key="1">
    <citation type="submission" date="2021-03" db="EMBL/GenBank/DDBJ databases">
        <title>Comparative genomics and phylogenomic investigation of the class Geoglossomycetes provide insights into ecological specialization and systematics.</title>
        <authorList>
            <person name="Melie T."/>
            <person name="Pirro S."/>
            <person name="Miller A.N."/>
            <person name="Quandt A."/>
        </authorList>
    </citation>
    <scope>NUCLEOTIDE SEQUENCE</scope>
    <source>
        <strain evidence="2">GBOQ0MN5Z8</strain>
    </source>
</reference>
<evidence type="ECO:0000313" key="3">
    <source>
        <dbReference type="Proteomes" id="UP000698800"/>
    </source>
</evidence>